<organism evidence="1">
    <name type="scientific">Mycetohabitans sp</name>
    <dbReference type="NCBI Taxonomy" id="2571162"/>
    <lineage>
        <taxon>Bacteria</taxon>
        <taxon>Pseudomonadati</taxon>
        <taxon>Pseudomonadota</taxon>
        <taxon>Betaproteobacteria</taxon>
        <taxon>Burkholderiales</taxon>
        <taxon>Burkholderiaceae</taxon>
        <taxon>Mycetohabitans</taxon>
    </lineage>
</organism>
<protein>
    <submittedName>
        <fullName evidence="1">Uncharacterized protein</fullName>
    </submittedName>
</protein>
<proteinExistence type="predicted"/>
<dbReference type="EMBL" id="MN695289">
    <property type="protein sequence ID" value="QGY72905.1"/>
    <property type="molecule type" value="Genomic_DNA"/>
</dbReference>
<name>A0A6B9HD52_9BURK</name>
<evidence type="ECO:0000313" key="1">
    <source>
        <dbReference type="EMBL" id="QGY72905.1"/>
    </source>
</evidence>
<accession>A0A6B9HD52</accession>
<dbReference type="AlphaFoldDB" id="A0A6B9HD52"/>
<sequence length="45" mass="4917">MRHAKAHGAIVIALMLMSAAMQRDSRRYALTYGVKIGISAGAWLE</sequence>
<reference evidence="1" key="1">
    <citation type="journal article" date="2020" name="ACS Chem. Biol.">
        <title>Genome Mining and Heterologous Expression Reveal Two Distinct Families of Lasso Peptides Highly Conserved in Endofungal Bacteria.</title>
        <authorList>
            <person name="Bratovanov E.V."/>
            <person name="Ishida K."/>
            <person name="Heinze B."/>
            <person name="Pidot S.J."/>
            <person name="Stinear T.P."/>
            <person name="Hegemann J.D."/>
            <person name="Marahiel M.A."/>
            <person name="Hertweck C."/>
        </authorList>
    </citation>
    <scope>NUCLEOTIDE SEQUENCE</scope>
    <source>
        <strain evidence="1">B8</strain>
    </source>
</reference>